<protein>
    <submittedName>
        <fullName evidence="4">Flavin reductase</fullName>
    </submittedName>
</protein>
<dbReference type="PANTHER" id="PTHR30466:SF11">
    <property type="entry name" value="FLAVIN-DEPENDENT MONOOXYGENASE, REDUCTASE SUBUNIT HSAB"/>
    <property type="match status" value="1"/>
</dbReference>
<dbReference type="SMART" id="SM00903">
    <property type="entry name" value="Flavin_Reduct"/>
    <property type="match status" value="1"/>
</dbReference>
<dbReference type="InterPro" id="IPR009959">
    <property type="entry name" value="Cyclase_SnoaL-like"/>
</dbReference>
<accession>A0ABW5UW47</accession>
<comment type="caution">
    <text evidence="4">The sequence shown here is derived from an EMBL/GenBank/DDBJ whole genome shotgun (WGS) entry which is preliminary data.</text>
</comment>
<dbReference type="Proteomes" id="UP001597492">
    <property type="component" value="Unassembled WGS sequence"/>
</dbReference>
<feature type="domain" description="Flavin reductase like" evidence="3">
    <location>
        <begin position="170"/>
        <end position="310"/>
    </location>
</feature>
<dbReference type="SUPFAM" id="SSF50475">
    <property type="entry name" value="FMN-binding split barrel"/>
    <property type="match status" value="1"/>
</dbReference>
<dbReference type="PANTHER" id="PTHR30466">
    <property type="entry name" value="FLAVIN REDUCTASE"/>
    <property type="match status" value="1"/>
</dbReference>
<dbReference type="Pfam" id="PF01613">
    <property type="entry name" value="Flavin_Reduct"/>
    <property type="match status" value="1"/>
</dbReference>
<evidence type="ECO:0000313" key="4">
    <source>
        <dbReference type="EMBL" id="MFD2757446.1"/>
    </source>
</evidence>
<evidence type="ECO:0000256" key="1">
    <source>
        <dbReference type="ARBA" id="ARBA00008898"/>
    </source>
</evidence>
<proteinExistence type="inferred from homology"/>
<dbReference type="InterPro" id="IPR032710">
    <property type="entry name" value="NTF2-like_dom_sf"/>
</dbReference>
<dbReference type="Pfam" id="PF07366">
    <property type="entry name" value="SnoaL"/>
    <property type="match status" value="1"/>
</dbReference>
<comment type="similarity">
    <text evidence="1">Belongs to the non-flavoprotein flavin reductase family.</text>
</comment>
<dbReference type="InterPro" id="IPR050268">
    <property type="entry name" value="NADH-dep_flavin_reductase"/>
</dbReference>
<dbReference type="Gene3D" id="3.10.450.50">
    <property type="match status" value="1"/>
</dbReference>
<keyword evidence="2" id="KW-0560">Oxidoreductase</keyword>
<dbReference type="EMBL" id="JBHUNE010000003">
    <property type="protein sequence ID" value="MFD2757446.1"/>
    <property type="molecule type" value="Genomic_DNA"/>
</dbReference>
<evidence type="ECO:0000259" key="3">
    <source>
        <dbReference type="SMART" id="SM00903"/>
    </source>
</evidence>
<evidence type="ECO:0000313" key="5">
    <source>
        <dbReference type="Proteomes" id="UP001597492"/>
    </source>
</evidence>
<evidence type="ECO:0000256" key="2">
    <source>
        <dbReference type="ARBA" id="ARBA00023002"/>
    </source>
</evidence>
<name>A0ABW5UW47_9MICO</name>
<sequence>MHERIKEAVVTAWTRAWDFGDVDAFDSISSDSYTRVNSATGGEMSLAELKQMVLDVRAGLPDIETVIDRILVDGDLLAIYWHTTGTFTGTLGEVPATGNRVVTAGANLSYLEDGVIVREEVTWDTSALLRDAGIASLASAFEPDLAPEAADADAEAQLPREMLKAFNKQFISGVTVVTAYDDDNQPRGLVVSSYNSVSLDPPLVLFCVMKTSSTYPFLFRAKHVGINILSSEQHDTLQVFASKASDKFAGLDWHPGPEGSPLIDRSAAIIEVEIKERFQAMTHTVFIGRVHHAETSDDAPIVYKAGKLYDGRQLAPIDAA</sequence>
<dbReference type="RefSeq" id="WP_019617991.1">
    <property type="nucleotide sequence ID" value="NZ_JBHUNE010000003.1"/>
</dbReference>
<reference evidence="5" key="1">
    <citation type="journal article" date="2019" name="Int. J. Syst. Evol. Microbiol.">
        <title>The Global Catalogue of Microorganisms (GCM) 10K type strain sequencing project: providing services to taxonomists for standard genome sequencing and annotation.</title>
        <authorList>
            <consortium name="The Broad Institute Genomics Platform"/>
            <consortium name="The Broad Institute Genome Sequencing Center for Infectious Disease"/>
            <person name="Wu L."/>
            <person name="Ma J."/>
        </authorList>
    </citation>
    <scope>NUCLEOTIDE SEQUENCE [LARGE SCALE GENOMIC DNA]</scope>
    <source>
        <strain evidence="5">TISTR 1514</strain>
    </source>
</reference>
<gene>
    <name evidence="4" type="ORF">ACFSW7_03515</name>
</gene>
<keyword evidence="5" id="KW-1185">Reference proteome</keyword>
<dbReference type="InterPro" id="IPR012349">
    <property type="entry name" value="Split_barrel_FMN-bd"/>
</dbReference>
<organism evidence="4 5">
    <name type="scientific">Gulosibacter faecalis</name>
    <dbReference type="NCBI Taxonomy" id="272240"/>
    <lineage>
        <taxon>Bacteria</taxon>
        <taxon>Bacillati</taxon>
        <taxon>Actinomycetota</taxon>
        <taxon>Actinomycetes</taxon>
        <taxon>Micrococcales</taxon>
        <taxon>Microbacteriaceae</taxon>
        <taxon>Gulosibacter</taxon>
    </lineage>
</organism>
<dbReference type="Gene3D" id="2.30.110.10">
    <property type="entry name" value="Electron Transport, Fmn-binding Protein, Chain A"/>
    <property type="match status" value="1"/>
</dbReference>
<dbReference type="SUPFAM" id="SSF54427">
    <property type="entry name" value="NTF2-like"/>
    <property type="match status" value="1"/>
</dbReference>
<dbReference type="InterPro" id="IPR002563">
    <property type="entry name" value="Flavin_Rdtase-like_dom"/>
</dbReference>